<sequence length="153" mass="17398">MKKLSLLIALLVVVCYRILKVLSNRSMLHGSFGFIHFAYLHNYGAMMGILRGDRLLLVAIGIVAFAVLVAMWFKVKSSSIWFWIGWALLMGGTVGNLWDRLIYGSVTDMLQIPYIQLYSTCGYWSSDRRDYNADWILSKIIESSCKCPSETGR</sequence>
<keyword evidence="6 11" id="KW-0378">Hydrolase</keyword>
<dbReference type="PRINTS" id="PR00781">
    <property type="entry name" value="LIPOSIGPTASE"/>
</dbReference>
<dbReference type="Pfam" id="PF01252">
    <property type="entry name" value="Peptidase_A8"/>
    <property type="match status" value="1"/>
</dbReference>
<evidence type="ECO:0000313" key="12">
    <source>
        <dbReference type="Proteomes" id="UP001579974"/>
    </source>
</evidence>
<evidence type="ECO:0000256" key="1">
    <source>
        <dbReference type="ARBA" id="ARBA00006139"/>
    </source>
</evidence>
<keyword evidence="4 10" id="KW-0812">Transmembrane</keyword>
<gene>
    <name evidence="11" type="ORF">KKP3000_000684</name>
</gene>
<keyword evidence="2" id="KW-1003">Cell membrane</keyword>
<dbReference type="PANTHER" id="PTHR33695:SF1">
    <property type="entry name" value="LIPOPROTEIN SIGNAL PEPTIDASE"/>
    <property type="match status" value="1"/>
</dbReference>
<keyword evidence="3" id="KW-0645">Protease</keyword>
<feature type="transmembrane region" description="Helical" evidence="10">
    <location>
        <begin position="27"/>
        <end position="43"/>
    </location>
</feature>
<dbReference type="Proteomes" id="UP001579974">
    <property type="component" value="Unassembled WGS sequence"/>
</dbReference>
<comment type="similarity">
    <text evidence="1 9">Belongs to the peptidase A8 family.</text>
</comment>
<evidence type="ECO:0000256" key="5">
    <source>
        <dbReference type="ARBA" id="ARBA00022750"/>
    </source>
</evidence>
<evidence type="ECO:0000256" key="6">
    <source>
        <dbReference type="ARBA" id="ARBA00022801"/>
    </source>
</evidence>
<feature type="transmembrane region" description="Helical" evidence="10">
    <location>
        <begin position="80"/>
        <end position="98"/>
    </location>
</feature>
<keyword evidence="5" id="KW-0064">Aspartyl protease</keyword>
<evidence type="ECO:0000256" key="3">
    <source>
        <dbReference type="ARBA" id="ARBA00022670"/>
    </source>
</evidence>
<proteinExistence type="inferred from homology"/>
<evidence type="ECO:0000256" key="4">
    <source>
        <dbReference type="ARBA" id="ARBA00022692"/>
    </source>
</evidence>
<protein>
    <submittedName>
        <fullName evidence="11">Signal peptidase II</fullName>
        <ecNumber evidence="11">3.4.23.36</ecNumber>
    </submittedName>
</protein>
<dbReference type="InterPro" id="IPR001872">
    <property type="entry name" value="Peptidase_A8"/>
</dbReference>
<keyword evidence="12" id="KW-1185">Reference proteome</keyword>
<accession>A0ABV5AIE1</accession>
<evidence type="ECO:0000256" key="7">
    <source>
        <dbReference type="ARBA" id="ARBA00022989"/>
    </source>
</evidence>
<dbReference type="EC" id="3.4.23.36" evidence="11"/>
<organism evidence="11 12">
    <name type="scientific">Alicyclobacillus fastidiosus</name>
    <dbReference type="NCBI Taxonomy" id="392011"/>
    <lineage>
        <taxon>Bacteria</taxon>
        <taxon>Bacillati</taxon>
        <taxon>Bacillota</taxon>
        <taxon>Bacilli</taxon>
        <taxon>Bacillales</taxon>
        <taxon>Alicyclobacillaceae</taxon>
        <taxon>Alicyclobacillus</taxon>
    </lineage>
</organism>
<dbReference type="PANTHER" id="PTHR33695">
    <property type="entry name" value="LIPOPROTEIN SIGNAL PEPTIDASE"/>
    <property type="match status" value="1"/>
</dbReference>
<comment type="caution">
    <text evidence="11">The sequence shown here is derived from an EMBL/GenBank/DDBJ whole genome shotgun (WGS) entry which is preliminary data.</text>
</comment>
<name>A0ABV5AIE1_9BACL</name>
<dbReference type="RefSeq" id="WP_275475009.1">
    <property type="nucleotide sequence ID" value="NZ_CP162940.1"/>
</dbReference>
<evidence type="ECO:0000256" key="8">
    <source>
        <dbReference type="ARBA" id="ARBA00023136"/>
    </source>
</evidence>
<evidence type="ECO:0000256" key="2">
    <source>
        <dbReference type="ARBA" id="ARBA00022475"/>
    </source>
</evidence>
<reference evidence="11 12" key="1">
    <citation type="journal article" date="2024" name="Int. J. Mol. Sci.">
        <title>Exploration of Alicyclobacillus spp. Genome in Search of Antibiotic Resistance.</title>
        <authorList>
            <person name="Bucka-Kolendo J."/>
            <person name="Kiousi D.E."/>
            <person name="Dekowska A."/>
            <person name="Mikolajczuk-Szczyrba A."/>
            <person name="Karadedos D.M."/>
            <person name="Michael P."/>
            <person name="Galanis A."/>
            <person name="Sokolowska B."/>
        </authorList>
    </citation>
    <scope>NUCLEOTIDE SEQUENCE [LARGE SCALE GENOMIC DNA]</scope>
    <source>
        <strain evidence="11 12">KKP 3000</strain>
    </source>
</reference>
<keyword evidence="7 10" id="KW-1133">Transmembrane helix</keyword>
<dbReference type="EMBL" id="JBDXSU010000015">
    <property type="protein sequence ID" value="MFB5191896.1"/>
    <property type="molecule type" value="Genomic_DNA"/>
</dbReference>
<evidence type="ECO:0000313" key="11">
    <source>
        <dbReference type="EMBL" id="MFB5191896.1"/>
    </source>
</evidence>
<dbReference type="GO" id="GO:0004190">
    <property type="term" value="F:aspartic-type endopeptidase activity"/>
    <property type="evidence" value="ECO:0007669"/>
    <property type="project" value="UniProtKB-EC"/>
</dbReference>
<keyword evidence="8 10" id="KW-0472">Membrane</keyword>
<evidence type="ECO:0000256" key="9">
    <source>
        <dbReference type="RuleBase" id="RU004181"/>
    </source>
</evidence>
<feature type="transmembrane region" description="Helical" evidence="10">
    <location>
        <begin position="55"/>
        <end position="74"/>
    </location>
</feature>
<evidence type="ECO:0000256" key="10">
    <source>
        <dbReference type="SAM" id="Phobius"/>
    </source>
</evidence>